<gene>
    <name evidence="1" type="ORF">DPMN_085175</name>
</gene>
<evidence type="ECO:0000313" key="1">
    <source>
        <dbReference type="EMBL" id="KAH3697669.1"/>
    </source>
</evidence>
<evidence type="ECO:0000313" key="2">
    <source>
        <dbReference type="Proteomes" id="UP000828390"/>
    </source>
</evidence>
<protein>
    <recommendedName>
        <fullName evidence="3">Protein kinase domain-containing protein</fullName>
    </recommendedName>
</protein>
<dbReference type="AlphaFoldDB" id="A0A9D3YGD4"/>
<organism evidence="1 2">
    <name type="scientific">Dreissena polymorpha</name>
    <name type="common">Zebra mussel</name>
    <name type="synonym">Mytilus polymorpha</name>
    <dbReference type="NCBI Taxonomy" id="45954"/>
    <lineage>
        <taxon>Eukaryota</taxon>
        <taxon>Metazoa</taxon>
        <taxon>Spiralia</taxon>
        <taxon>Lophotrochozoa</taxon>
        <taxon>Mollusca</taxon>
        <taxon>Bivalvia</taxon>
        <taxon>Autobranchia</taxon>
        <taxon>Heteroconchia</taxon>
        <taxon>Euheterodonta</taxon>
        <taxon>Imparidentia</taxon>
        <taxon>Neoheterodontei</taxon>
        <taxon>Myida</taxon>
        <taxon>Dreissenoidea</taxon>
        <taxon>Dreissenidae</taxon>
        <taxon>Dreissena</taxon>
    </lineage>
</organism>
<accession>A0A9D3YGD4</accession>
<proteinExistence type="predicted"/>
<dbReference type="Gene3D" id="3.30.200.20">
    <property type="entry name" value="Phosphorylase Kinase, domain 1"/>
    <property type="match status" value="1"/>
</dbReference>
<dbReference type="Proteomes" id="UP000828390">
    <property type="component" value="Unassembled WGS sequence"/>
</dbReference>
<dbReference type="EMBL" id="JAIWYP010000016">
    <property type="protein sequence ID" value="KAH3697669.1"/>
    <property type="molecule type" value="Genomic_DNA"/>
</dbReference>
<comment type="caution">
    <text evidence="1">The sequence shown here is derived from an EMBL/GenBank/DDBJ whole genome shotgun (WGS) entry which is preliminary data.</text>
</comment>
<keyword evidence="2" id="KW-1185">Reference proteome</keyword>
<sequence>MNAVNPFMPSVYKKALANSVDPDETPYDAAPGPKNVIEKGAGLDVKYWGLFEKASTYTAHAVVVAIKIIDQRKIKEVYTKENLHREPRILAQIRHPHIIRLYETLKRSGTNDQKLLSRVLIPCDVVYHLLAYSVCLITIDIGHSLNATRAFREDLNLVAEGCTARTRKS</sequence>
<dbReference type="SUPFAM" id="SSF56112">
    <property type="entry name" value="Protein kinase-like (PK-like)"/>
    <property type="match status" value="1"/>
</dbReference>
<reference evidence="1" key="1">
    <citation type="journal article" date="2019" name="bioRxiv">
        <title>The Genome of the Zebra Mussel, Dreissena polymorpha: A Resource for Invasive Species Research.</title>
        <authorList>
            <person name="McCartney M.A."/>
            <person name="Auch B."/>
            <person name="Kono T."/>
            <person name="Mallez S."/>
            <person name="Zhang Y."/>
            <person name="Obille A."/>
            <person name="Becker A."/>
            <person name="Abrahante J.E."/>
            <person name="Garbe J."/>
            <person name="Badalamenti J.P."/>
            <person name="Herman A."/>
            <person name="Mangelson H."/>
            <person name="Liachko I."/>
            <person name="Sullivan S."/>
            <person name="Sone E.D."/>
            <person name="Koren S."/>
            <person name="Silverstein K.A.T."/>
            <person name="Beckman K.B."/>
            <person name="Gohl D.M."/>
        </authorList>
    </citation>
    <scope>NUCLEOTIDE SEQUENCE</scope>
    <source>
        <strain evidence="1">Duluth1</strain>
        <tissue evidence="1">Whole animal</tissue>
    </source>
</reference>
<name>A0A9D3YGD4_DREPO</name>
<dbReference type="InterPro" id="IPR011009">
    <property type="entry name" value="Kinase-like_dom_sf"/>
</dbReference>
<reference evidence="1" key="2">
    <citation type="submission" date="2020-11" db="EMBL/GenBank/DDBJ databases">
        <authorList>
            <person name="McCartney M.A."/>
            <person name="Auch B."/>
            <person name="Kono T."/>
            <person name="Mallez S."/>
            <person name="Becker A."/>
            <person name="Gohl D.M."/>
            <person name="Silverstein K.A.T."/>
            <person name="Koren S."/>
            <person name="Bechman K.B."/>
            <person name="Herman A."/>
            <person name="Abrahante J.E."/>
            <person name="Garbe J."/>
        </authorList>
    </citation>
    <scope>NUCLEOTIDE SEQUENCE</scope>
    <source>
        <strain evidence="1">Duluth1</strain>
        <tissue evidence="1">Whole animal</tissue>
    </source>
</reference>
<evidence type="ECO:0008006" key="3">
    <source>
        <dbReference type="Google" id="ProtNLM"/>
    </source>
</evidence>